<dbReference type="Pfam" id="PF08410">
    <property type="entry name" value="DUF1737"/>
    <property type="match status" value="1"/>
</dbReference>
<comment type="caution">
    <text evidence="2">The sequence shown here is derived from an EMBL/GenBank/DDBJ whole genome shotgun (WGS) entry which is preliminary data.</text>
</comment>
<accession>A0ABX1G5E2</accession>
<evidence type="ECO:0000313" key="2">
    <source>
        <dbReference type="EMBL" id="NKG21478.1"/>
    </source>
</evidence>
<dbReference type="RefSeq" id="WP_168152276.1">
    <property type="nucleotide sequence ID" value="NZ_JAAWVT010000005.1"/>
</dbReference>
<organism evidence="2 3">
    <name type="scientific">Paeniglutamicibacter terrestris</name>
    <dbReference type="NCBI Taxonomy" id="2723403"/>
    <lineage>
        <taxon>Bacteria</taxon>
        <taxon>Bacillati</taxon>
        <taxon>Actinomycetota</taxon>
        <taxon>Actinomycetes</taxon>
        <taxon>Micrococcales</taxon>
        <taxon>Micrococcaceae</taxon>
        <taxon>Paeniglutamicibacter</taxon>
    </lineage>
</organism>
<evidence type="ECO:0000313" key="3">
    <source>
        <dbReference type="Proteomes" id="UP000746595"/>
    </source>
</evidence>
<dbReference type="InterPro" id="IPR013619">
    <property type="entry name" value="DUF1737"/>
</dbReference>
<dbReference type="Proteomes" id="UP000746595">
    <property type="component" value="Unassembled WGS sequence"/>
</dbReference>
<evidence type="ECO:0000259" key="1">
    <source>
        <dbReference type="Pfam" id="PF08410"/>
    </source>
</evidence>
<name>A0ABX1G5E2_9MICC</name>
<feature type="domain" description="DUF1737" evidence="1">
    <location>
        <begin position="9"/>
        <end position="55"/>
    </location>
</feature>
<gene>
    <name evidence="2" type="ORF">HED64_12270</name>
</gene>
<dbReference type="EMBL" id="JAAWVT010000005">
    <property type="protein sequence ID" value="NKG21478.1"/>
    <property type="molecule type" value="Genomic_DNA"/>
</dbReference>
<reference evidence="2 3" key="1">
    <citation type="submission" date="2020-04" db="EMBL/GenBank/DDBJ databases">
        <title>Paeniglutamicibacter sp. ANT13_2, a novel actinomycete isolated from sediment in Antarctica.</title>
        <authorList>
            <person name="Sakdapetsiri C."/>
            <person name="Pinyakong O."/>
        </authorList>
    </citation>
    <scope>NUCLEOTIDE SEQUENCE [LARGE SCALE GENOMIC DNA]</scope>
    <source>
        <strain evidence="2 3">ANT13_2</strain>
    </source>
</reference>
<keyword evidence="3" id="KW-1185">Reference proteome</keyword>
<protein>
    <submittedName>
        <fullName evidence="2">DUF1737 domain-containing protein</fullName>
    </submittedName>
</protein>
<sequence length="86" mass="8907">MSEEKTLLAYRLITGPDDSSFCERISTALTEGYVLHGGPAVTFDGTNVICAQAIILPKAVATSDAAVSSAVDELDSNLVFDGDGIA</sequence>
<proteinExistence type="predicted"/>